<keyword evidence="2" id="KW-1185">Reference proteome</keyword>
<evidence type="ECO:0000313" key="2">
    <source>
        <dbReference type="Proteomes" id="UP000035760"/>
    </source>
</evidence>
<comment type="caution">
    <text evidence="1">The sequence shown here is derived from an EMBL/GenBank/DDBJ whole genome shotgun (WGS) entry which is preliminary data.</text>
</comment>
<sequence>MPIVRQHAQRLGVAPLLWLLLGLLNLSGAWAGGFEVISASTKLDSGLYRLSARIEYHFSKPALDAMQNGVPLTVEIEMAVRRRRSWAWDETVYSLSQRFRLEYHTLSRQYLVNNLNSGERRGFPTGNAALQFIGQIHDFPFLDKGLLSPNERYEGALRAWLDIESLPVPLRVLAYLSDDWRLTSDWYTWPL</sequence>
<reference evidence="1" key="1">
    <citation type="submission" date="2013-07" db="EMBL/GenBank/DDBJ databases">
        <authorList>
            <person name="McIlroy S."/>
        </authorList>
    </citation>
    <scope>NUCLEOTIDE SEQUENCE [LARGE SCALE GENOMIC DNA]</scope>
    <source>
        <strain evidence="1">Run_A_D11</strain>
    </source>
</reference>
<dbReference type="Pfam" id="PF14334">
    <property type="entry name" value="DUF4390"/>
    <property type="match status" value="1"/>
</dbReference>
<dbReference type="RefSeq" id="WP_048670006.1">
    <property type="nucleotide sequence ID" value="NZ_CBTJ020000001.1"/>
</dbReference>
<evidence type="ECO:0008006" key="3">
    <source>
        <dbReference type="Google" id="ProtNLM"/>
    </source>
</evidence>
<evidence type="ECO:0000313" key="1">
    <source>
        <dbReference type="EMBL" id="CDI00930.1"/>
    </source>
</evidence>
<reference evidence="1" key="2">
    <citation type="submission" date="2014-03" db="EMBL/GenBank/DDBJ databases">
        <title>Candidatus Competibacter-lineage genomes retrieved from metagenomes reveal functional metabolic diversity.</title>
        <authorList>
            <person name="McIlroy S.J."/>
            <person name="Albertsen M."/>
            <person name="Andresen E.K."/>
            <person name="Saunders A.M."/>
            <person name="Kristiansen R."/>
            <person name="Stokholm-Bjerregaard M."/>
            <person name="Nielsen K.L."/>
            <person name="Nielsen P.H."/>
        </authorList>
    </citation>
    <scope>NUCLEOTIDE SEQUENCE</scope>
    <source>
        <strain evidence="1">Run_A_D11</strain>
    </source>
</reference>
<protein>
    <recommendedName>
        <fullName evidence="3">Proline rich signal peptide protein</fullName>
    </recommendedName>
</protein>
<organism evidence="1 2">
    <name type="scientific">Candidatus Competibacter denitrificans Run_A_D11</name>
    <dbReference type="NCBI Taxonomy" id="1400863"/>
    <lineage>
        <taxon>Bacteria</taxon>
        <taxon>Pseudomonadati</taxon>
        <taxon>Pseudomonadota</taxon>
        <taxon>Gammaproteobacteria</taxon>
        <taxon>Candidatus Competibacteraceae</taxon>
        <taxon>Candidatus Competibacter</taxon>
    </lineage>
</organism>
<dbReference type="OrthoDB" id="6198507at2"/>
<name>W6M549_9GAMM</name>
<dbReference type="InterPro" id="IPR025500">
    <property type="entry name" value="DUF4390"/>
</dbReference>
<dbReference type="EMBL" id="CBTJ020000001">
    <property type="protein sequence ID" value="CDI00930.1"/>
    <property type="molecule type" value="Genomic_DNA"/>
</dbReference>
<gene>
    <name evidence="1" type="ORF">BN873_10186</name>
</gene>
<dbReference type="STRING" id="1400863.BN873_10186"/>
<proteinExistence type="predicted"/>
<dbReference type="AlphaFoldDB" id="W6M549"/>
<dbReference type="Proteomes" id="UP000035760">
    <property type="component" value="Unassembled WGS sequence"/>
</dbReference>
<accession>W6M549</accession>